<evidence type="ECO:0000313" key="1">
    <source>
        <dbReference type="EMBL" id="MBA8827638.1"/>
    </source>
</evidence>
<sequence>MDDTTKEAYARKALMRAWLDERRRPWRRVENRQRGDPGLR</sequence>
<comment type="caution">
    <text evidence="1">The sequence shown here is derived from an EMBL/GenBank/DDBJ whole genome shotgun (WGS) entry which is preliminary data.</text>
</comment>
<name>A0A839E9W7_9PSEU</name>
<reference evidence="1 2" key="1">
    <citation type="submission" date="2020-07" db="EMBL/GenBank/DDBJ databases">
        <title>Sequencing the genomes of 1000 actinobacteria strains.</title>
        <authorList>
            <person name="Klenk H.-P."/>
        </authorList>
    </citation>
    <scope>NUCLEOTIDE SEQUENCE [LARGE SCALE GENOMIC DNA]</scope>
    <source>
        <strain evidence="1 2">DSM 45975</strain>
    </source>
</reference>
<dbReference type="RefSeq" id="WP_407926321.1">
    <property type="nucleotide sequence ID" value="NZ_JACGWZ010000009.1"/>
</dbReference>
<accession>A0A839E9W7</accession>
<dbReference type="AlphaFoldDB" id="A0A839E9W7"/>
<organism evidence="1 2">
    <name type="scientific">Halosaccharopolyspora lacisalsi</name>
    <dbReference type="NCBI Taxonomy" id="1000566"/>
    <lineage>
        <taxon>Bacteria</taxon>
        <taxon>Bacillati</taxon>
        <taxon>Actinomycetota</taxon>
        <taxon>Actinomycetes</taxon>
        <taxon>Pseudonocardiales</taxon>
        <taxon>Pseudonocardiaceae</taxon>
        <taxon>Halosaccharopolyspora</taxon>
    </lineage>
</organism>
<protein>
    <submittedName>
        <fullName evidence="1">Uncharacterized protein</fullName>
    </submittedName>
</protein>
<gene>
    <name evidence="1" type="ORF">FHX42_005043</name>
</gene>
<dbReference type="EMBL" id="JACGWZ010000009">
    <property type="protein sequence ID" value="MBA8827638.1"/>
    <property type="molecule type" value="Genomic_DNA"/>
</dbReference>
<keyword evidence="2" id="KW-1185">Reference proteome</keyword>
<proteinExistence type="predicted"/>
<dbReference type="Proteomes" id="UP000569329">
    <property type="component" value="Unassembled WGS sequence"/>
</dbReference>
<evidence type="ECO:0000313" key="2">
    <source>
        <dbReference type="Proteomes" id="UP000569329"/>
    </source>
</evidence>